<accession>A0ABQ8KEE1</accession>
<dbReference type="PANTHER" id="PTHR22929">
    <property type="entry name" value="RNA POLYMERASE III TRANSCRIPTION INITIATION FACTOR B"/>
    <property type="match status" value="1"/>
</dbReference>
<feature type="region of interest" description="Disordered" evidence="1">
    <location>
        <begin position="112"/>
        <end position="139"/>
    </location>
</feature>
<dbReference type="GeneID" id="72007186"/>
<feature type="compositionally biased region" description="Polar residues" evidence="1">
    <location>
        <begin position="188"/>
        <end position="197"/>
    </location>
</feature>
<feature type="region of interest" description="Disordered" evidence="1">
    <location>
        <begin position="171"/>
        <end position="206"/>
    </location>
</feature>
<feature type="compositionally biased region" description="Polar residues" evidence="1">
    <location>
        <begin position="75"/>
        <end position="86"/>
    </location>
</feature>
<dbReference type="PANTHER" id="PTHR22929:SF0">
    <property type="entry name" value="TRANSCRIPTION FACTOR TFIIIB COMPONENT B'' HOMOLOG"/>
    <property type="match status" value="1"/>
</dbReference>
<feature type="domain" description="Myb-like" evidence="2">
    <location>
        <begin position="519"/>
        <end position="566"/>
    </location>
</feature>
<evidence type="ECO:0000259" key="2">
    <source>
        <dbReference type="PROSITE" id="PS50090"/>
    </source>
</evidence>
<feature type="compositionally biased region" description="Polar residues" evidence="1">
    <location>
        <begin position="350"/>
        <end position="361"/>
    </location>
</feature>
<evidence type="ECO:0000256" key="1">
    <source>
        <dbReference type="SAM" id="MobiDB-lite"/>
    </source>
</evidence>
<feature type="region of interest" description="Disordered" evidence="1">
    <location>
        <begin position="1"/>
        <end position="92"/>
    </location>
</feature>
<dbReference type="RefSeq" id="XP_047778298.1">
    <property type="nucleotide sequence ID" value="XM_047926454.1"/>
</dbReference>
<feature type="region of interest" description="Disordered" evidence="1">
    <location>
        <begin position="395"/>
        <end position="461"/>
    </location>
</feature>
<dbReference type="InterPro" id="IPR009057">
    <property type="entry name" value="Homeodomain-like_sf"/>
</dbReference>
<dbReference type="PROSITE" id="PS50090">
    <property type="entry name" value="MYB_LIKE"/>
    <property type="match status" value="1"/>
</dbReference>
<reference evidence="3 4" key="1">
    <citation type="journal article" date="2021" name="Environ. Microbiol.">
        <title>Gene family expansions and transcriptome signatures uncover fungal adaptations to wood decay.</title>
        <authorList>
            <person name="Hage H."/>
            <person name="Miyauchi S."/>
            <person name="Viragh M."/>
            <person name="Drula E."/>
            <person name="Min B."/>
            <person name="Chaduli D."/>
            <person name="Navarro D."/>
            <person name="Favel A."/>
            <person name="Norest M."/>
            <person name="Lesage-Meessen L."/>
            <person name="Balint B."/>
            <person name="Merenyi Z."/>
            <person name="de Eugenio L."/>
            <person name="Morin E."/>
            <person name="Martinez A.T."/>
            <person name="Baldrian P."/>
            <person name="Stursova M."/>
            <person name="Martinez M.J."/>
            <person name="Novotny C."/>
            <person name="Magnuson J.K."/>
            <person name="Spatafora J.W."/>
            <person name="Maurice S."/>
            <person name="Pangilinan J."/>
            <person name="Andreopoulos W."/>
            <person name="LaButti K."/>
            <person name="Hundley H."/>
            <person name="Na H."/>
            <person name="Kuo A."/>
            <person name="Barry K."/>
            <person name="Lipzen A."/>
            <person name="Henrissat B."/>
            <person name="Riley R."/>
            <person name="Ahrendt S."/>
            <person name="Nagy L.G."/>
            <person name="Grigoriev I.V."/>
            <person name="Martin F."/>
            <person name="Rosso M.N."/>
        </authorList>
    </citation>
    <scope>NUCLEOTIDE SEQUENCE [LARGE SCALE GENOMIC DNA]</scope>
    <source>
        <strain evidence="3 4">CIRM-BRFM 1785</strain>
    </source>
</reference>
<dbReference type="InterPro" id="IPR001005">
    <property type="entry name" value="SANT/Myb"/>
</dbReference>
<feature type="compositionally biased region" description="Low complexity" evidence="1">
    <location>
        <begin position="13"/>
        <end position="27"/>
    </location>
</feature>
<dbReference type="InterPro" id="IPR039467">
    <property type="entry name" value="TFIIIB_B''_Myb"/>
</dbReference>
<comment type="caution">
    <text evidence="3">The sequence shown here is derived from an EMBL/GenBank/DDBJ whole genome shotgun (WGS) entry which is preliminary data.</text>
</comment>
<dbReference type="Proteomes" id="UP000814176">
    <property type="component" value="Unassembled WGS sequence"/>
</dbReference>
<dbReference type="CDD" id="cd00167">
    <property type="entry name" value="SANT"/>
    <property type="match status" value="1"/>
</dbReference>
<feature type="compositionally biased region" description="Polar residues" evidence="1">
    <location>
        <begin position="409"/>
        <end position="429"/>
    </location>
</feature>
<proteinExistence type="predicted"/>
<sequence length="667" mass="71308">MSTRVQKGGTVFRPVARPRARPGSAAPEAQTSLANVENARNQGTPASTSHSMPPPAHVPSKATADSLPHTVDASRGSTLVQNPTGQDHQENDIPPALISASVIVVPGHITPRPPAIQSHQRIEASRTSQPVLPNGGTAVSVPSRAVPVVVSRAKAIQGTAAAAASTVPFAPRQTENSQDPPPQPQPDVTASRSTHASPLQAGSFDMSQIDPSLQSALQTFPEHGVAAPSFIEGSSRTLDGNGAAHTSLDSGVQDDQDSGTASNLANTSTPSQAKAKRRRTKALQEGDTSSEGRPRKRRTQHQQRDGSVTEGDDSQTGEAGRKRRGKSRAPSVPLFDPNAGPGEDLDPTAVTMSSLCDDTGQGRISSKAAQIITNHAAWRAASREKRARLRAIAEAKKYGRNIDDEEQPPASTSGDAAEPSQENPSSSRASAPPGDSQAGPSTTGSDRPTEDEQTVDDFDYSQNLASSRYNVQVRIGANGETIINEESLFVNRDEEDDTANYTHIEESDATKFVNSSSYSKKPRGSRWSAEETELFFDALSQFGENYELISYVLPGRDRKACKNKFKAEDKKNPAKINFCLNHRKPFDIQTLSRMTGKDFSGPTPEIRAPTVLQSTELDTHVQPEAVSAPKAIRKKSKTPGPKDGEEILGSIEDMDKEDSLFGDDMNV</sequence>
<dbReference type="SUPFAM" id="SSF46689">
    <property type="entry name" value="Homeodomain-like"/>
    <property type="match status" value="1"/>
</dbReference>
<dbReference type="Pfam" id="PF15963">
    <property type="entry name" value="Myb_DNA-bind_7"/>
    <property type="match status" value="1"/>
</dbReference>
<dbReference type="Gene3D" id="1.10.10.60">
    <property type="entry name" value="Homeodomain-like"/>
    <property type="match status" value="1"/>
</dbReference>
<feature type="region of interest" description="Disordered" evidence="1">
    <location>
        <begin position="624"/>
        <end position="667"/>
    </location>
</feature>
<feature type="compositionally biased region" description="Acidic residues" evidence="1">
    <location>
        <begin position="449"/>
        <end position="459"/>
    </location>
</feature>
<feature type="region of interest" description="Disordered" evidence="1">
    <location>
        <begin position="232"/>
        <end position="361"/>
    </location>
</feature>
<protein>
    <recommendedName>
        <fullName evidence="2">Myb-like domain-containing protein</fullName>
    </recommendedName>
</protein>
<organism evidence="3 4">
    <name type="scientific">Rhodofomes roseus</name>
    <dbReference type="NCBI Taxonomy" id="34475"/>
    <lineage>
        <taxon>Eukaryota</taxon>
        <taxon>Fungi</taxon>
        <taxon>Dikarya</taxon>
        <taxon>Basidiomycota</taxon>
        <taxon>Agaricomycotina</taxon>
        <taxon>Agaricomycetes</taxon>
        <taxon>Polyporales</taxon>
        <taxon>Rhodofomes</taxon>
    </lineage>
</organism>
<feature type="compositionally biased region" description="Polar residues" evidence="1">
    <location>
        <begin position="29"/>
        <end position="51"/>
    </location>
</feature>
<dbReference type="SMART" id="SM00717">
    <property type="entry name" value="SANT"/>
    <property type="match status" value="1"/>
</dbReference>
<dbReference type="EMBL" id="JADCUA010000012">
    <property type="protein sequence ID" value="KAH9835921.1"/>
    <property type="molecule type" value="Genomic_DNA"/>
</dbReference>
<feature type="compositionally biased region" description="Polar residues" evidence="1">
    <location>
        <begin position="258"/>
        <end position="272"/>
    </location>
</feature>
<evidence type="ECO:0000313" key="4">
    <source>
        <dbReference type="Proteomes" id="UP000814176"/>
    </source>
</evidence>
<name>A0ABQ8KEE1_9APHY</name>
<evidence type="ECO:0000313" key="3">
    <source>
        <dbReference type="EMBL" id="KAH9835921.1"/>
    </source>
</evidence>
<keyword evidence="4" id="KW-1185">Reference proteome</keyword>
<gene>
    <name evidence="3" type="ORF">C8Q71DRAFT_836837</name>
</gene>